<organism evidence="2 3">
    <name type="scientific">Methyloceanibacter stevinii</name>
    <dbReference type="NCBI Taxonomy" id="1774970"/>
    <lineage>
        <taxon>Bacteria</taxon>
        <taxon>Pseudomonadati</taxon>
        <taxon>Pseudomonadota</taxon>
        <taxon>Alphaproteobacteria</taxon>
        <taxon>Hyphomicrobiales</taxon>
        <taxon>Hyphomicrobiaceae</taxon>
        <taxon>Methyloceanibacter</taxon>
    </lineage>
</organism>
<dbReference type="EMBL" id="LPWE01000013">
    <property type="protein sequence ID" value="ODR93837.1"/>
    <property type="molecule type" value="Genomic_DNA"/>
</dbReference>
<name>A0A1E3VJY5_9HYPH</name>
<reference evidence="2 3" key="1">
    <citation type="journal article" date="2016" name="Environ. Microbiol.">
        <title>New Methyloceanibacter diversity from North Sea sediments includes methanotroph containing solely the soluble methane monooxygenase.</title>
        <authorList>
            <person name="Vekeman B."/>
            <person name="Kerckhof F.M."/>
            <person name="Cremers G."/>
            <person name="de Vos P."/>
            <person name="Vandamme P."/>
            <person name="Boon N."/>
            <person name="Op den Camp H.J."/>
            <person name="Heylen K."/>
        </authorList>
    </citation>
    <scope>NUCLEOTIDE SEQUENCE [LARGE SCALE GENOMIC DNA]</scope>
    <source>
        <strain evidence="2 3">R-67176</strain>
    </source>
</reference>
<keyword evidence="3" id="KW-1185">Reference proteome</keyword>
<protein>
    <recommendedName>
        <fullName evidence="1">Ribbon-helix-helix domain-containing protein</fullName>
    </recommendedName>
</protein>
<dbReference type="Proteomes" id="UP000094172">
    <property type="component" value="Unassembled WGS sequence"/>
</dbReference>
<dbReference type="Pfam" id="PF13467">
    <property type="entry name" value="RHH_4"/>
    <property type="match status" value="1"/>
</dbReference>
<comment type="caution">
    <text evidence="2">The sequence shown here is derived from an EMBL/GenBank/DDBJ whole genome shotgun (WGS) entry which is preliminary data.</text>
</comment>
<gene>
    <name evidence="2" type="ORF">AUC70_09375</name>
</gene>
<evidence type="ECO:0000259" key="1">
    <source>
        <dbReference type="Pfam" id="PF13467"/>
    </source>
</evidence>
<dbReference type="STRING" id="1774970.AUC70_09375"/>
<dbReference type="RefSeq" id="WP_069445192.1">
    <property type="nucleotide sequence ID" value="NZ_LPWE01000013.1"/>
</dbReference>
<dbReference type="Gene3D" id="1.10.3990.20">
    <property type="entry name" value="protein bp1543"/>
    <property type="match status" value="1"/>
</dbReference>
<dbReference type="InterPro" id="IPR027373">
    <property type="entry name" value="RHH_dom"/>
</dbReference>
<feature type="domain" description="Ribbon-helix-helix" evidence="1">
    <location>
        <begin position="6"/>
        <end position="70"/>
    </location>
</feature>
<proteinExistence type="predicted"/>
<sequence>MANARNKRSLTIARHRTSVSLEEPFWDALAELARDQGKSIAGLVGEIDQERTERGDGTSLSAALRLYVLARMKEARKRETS</sequence>
<dbReference type="InterPro" id="IPR038268">
    <property type="entry name" value="RHH_sf"/>
</dbReference>
<evidence type="ECO:0000313" key="3">
    <source>
        <dbReference type="Proteomes" id="UP000094172"/>
    </source>
</evidence>
<evidence type="ECO:0000313" key="2">
    <source>
        <dbReference type="EMBL" id="ODR93837.1"/>
    </source>
</evidence>
<accession>A0A1E3VJY5</accession>
<dbReference type="AlphaFoldDB" id="A0A1E3VJY5"/>